<sequence>MIIDQVPNWPGRDGQELWRLKQLRKCIQSMVGVQRGELGKQHRECVVGSKREERGSRRAPAVV</sequence>
<comment type="caution">
    <text evidence="1">The sequence shown here is derived from an EMBL/GenBank/DDBJ whole genome shotgun (WGS) entry which is preliminary data.</text>
</comment>
<organism evidence="1 2">
    <name type="scientific">Peronosclerospora sorghi</name>
    <dbReference type="NCBI Taxonomy" id="230839"/>
    <lineage>
        <taxon>Eukaryota</taxon>
        <taxon>Sar</taxon>
        <taxon>Stramenopiles</taxon>
        <taxon>Oomycota</taxon>
        <taxon>Peronosporomycetes</taxon>
        <taxon>Peronosporales</taxon>
        <taxon>Peronosporaceae</taxon>
        <taxon>Peronosclerospora</taxon>
    </lineage>
</organism>
<keyword evidence="2" id="KW-1185">Reference proteome</keyword>
<protein>
    <submittedName>
        <fullName evidence="1">Uncharacterized protein</fullName>
    </submittedName>
</protein>
<dbReference type="Proteomes" id="UP001163321">
    <property type="component" value="Chromosome 5"/>
</dbReference>
<proteinExistence type="predicted"/>
<name>A0ACC0VZE9_9STRA</name>
<reference evidence="1 2" key="1">
    <citation type="journal article" date="2022" name="bioRxiv">
        <title>The genome of the oomycete Peronosclerospora sorghi, a cosmopolitan pathogen of maize and sorghum, is inflated with dispersed pseudogenes.</title>
        <authorList>
            <person name="Fletcher K."/>
            <person name="Martin F."/>
            <person name="Isakeit T."/>
            <person name="Cavanaugh K."/>
            <person name="Magill C."/>
            <person name="Michelmore R."/>
        </authorList>
    </citation>
    <scope>NUCLEOTIDE SEQUENCE [LARGE SCALE GENOMIC DNA]</scope>
    <source>
        <strain evidence="1">P6</strain>
    </source>
</reference>
<evidence type="ECO:0000313" key="1">
    <source>
        <dbReference type="EMBL" id="KAI9911657.1"/>
    </source>
</evidence>
<dbReference type="EMBL" id="CM047584">
    <property type="protein sequence ID" value="KAI9911657.1"/>
    <property type="molecule type" value="Genomic_DNA"/>
</dbReference>
<accession>A0ACC0VZE9</accession>
<gene>
    <name evidence="1" type="ORF">PsorP6_009305</name>
</gene>
<evidence type="ECO:0000313" key="2">
    <source>
        <dbReference type="Proteomes" id="UP001163321"/>
    </source>
</evidence>